<evidence type="ECO:0000313" key="1">
    <source>
        <dbReference type="EMBL" id="QKJ88021.1"/>
    </source>
</evidence>
<proteinExistence type="predicted"/>
<organism evidence="1 2">
    <name type="scientific">Paramixta manurensis</name>
    <dbReference type="NCBI Taxonomy" id="2740817"/>
    <lineage>
        <taxon>Bacteria</taxon>
        <taxon>Pseudomonadati</taxon>
        <taxon>Pseudomonadota</taxon>
        <taxon>Gammaproteobacteria</taxon>
        <taxon>Enterobacterales</taxon>
        <taxon>Erwiniaceae</taxon>
        <taxon>Paramixta</taxon>
    </lineage>
</organism>
<dbReference type="AlphaFoldDB" id="A0A6M8UGM2"/>
<dbReference type="RefSeq" id="WP_173634918.1">
    <property type="nucleotide sequence ID" value="NZ_CP054212.1"/>
</dbReference>
<evidence type="ECO:0000313" key="2">
    <source>
        <dbReference type="Proteomes" id="UP000505325"/>
    </source>
</evidence>
<gene>
    <name evidence="1" type="ORF">PMPD1_3088</name>
</gene>
<dbReference type="EMBL" id="CP054212">
    <property type="protein sequence ID" value="QKJ88021.1"/>
    <property type="molecule type" value="Genomic_DNA"/>
</dbReference>
<reference evidence="1 2" key="1">
    <citation type="submission" date="2020-06" db="EMBL/GenBank/DDBJ databases">
        <title>Genome sequence of Paramixta manurensis strain PD-1.</title>
        <authorList>
            <person name="Lee C.W."/>
            <person name="Kim J."/>
        </authorList>
    </citation>
    <scope>NUCLEOTIDE SEQUENCE [LARGE SCALE GENOMIC DNA]</scope>
    <source>
        <strain evidence="1 2">PD-1</strain>
    </source>
</reference>
<sequence length="94" mass="10833">MTIPPPYEPYEWARNLPFVYALKAMHKGDATAEQQQLILKEMMTMSGYYDLSYRPNSDRDTSFAEGKRFIGAQLVKLINLSGEAIEKSKQRTKK</sequence>
<dbReference type="Proteomes" id="UP000505325">
    <property type="component" value="Chromosome"/>
</dbReference>
<name>A0A6M8UGM2_9GAMM</name>
<keyword evidence="2" id="KW-1185">Reference proteome</keyword>
<accession>A0A6M8UGM2</accession>
<dbReference type="KEGG" id="pmak:PMPD1_3088"/>
<protein>
    <submittedName>
        <fullName evidence="1">Uncharacterized protein</fullName>
    </submittedName>
</protein>